<dbReference type="AlphaFoldDB" id="A0A2P5HPQ8"/>
<feature type="signal peptide" evidence="2">
    <location>
        <begin position="1"/>
        <end position="18"/>
    </location>
</feature>
<organism evidence="3 4">
    <name type="scientific">Diaporthe helianthi</name>
    <dbReference type="NCBI Taxonomy" id="158607"/>
    <lineage>
        <taxon>Eukaryota</taxon>
        <taxon>Fungi</taxon>
        <taxon>Dikarya</taxon>
        <taxon>Ascomycota</taxon>
        <taxon>Pezizomycotina</taxon>
        <taxon>Sordariomycetes</taxon>
        <taxon>Sordariomycetidae</taxon>
        <taxon>Diaporthales</taxon>
        <taxon>Diaporthaceae</taxon>
        <taxon>Diaporthe</taxon>
    </lineage>
</organism>
<comment type="caution">
    <text evidence="3">The sequence shown here is derived from an EMBL/GenBank/DDBJ whole genome shotgun (WGS) entry which is preliminary data.</text>
</comment>
<dbReference type="InParanoid" id="A0A2P5HPQ8"/>
<reference evidence="3" key="1">
    <citation type="submission" date="2017-09" db="EMBL/GenBank/DDBJ databases">
        <title>Polyketide synthases of a Diaporthe helianthi virulent isolate.</title>
        <authorList>
            <person name="Baroncelli R."/>
        </authorList>
    </citation>
    <scope>NUCLEOTIDE SEQUENCE [LARGE SCALE GENOMIC DNA]</scope>
    <source>
        <strain evidence="3">7/96</strain>
    </source>
</reference>
<feature type="chain" id="PRO_5015177958" evidence="2">
    <location>
        <begin position="19"/>
        <end position="118"/>
    </location>
</feature>
<evidence type="ECO:0000256" key="2">
    <source>
        <dbReference type="SAM" id="SignalP"/>
    </source>
</evidence>
<dbReference type="Proteomes" id="UP000094444">
    <property type="component" value="Unassembled WGS sequence"/>
</dbReference>
<dbReference type="OrthoDB" id="5213230at2759"/>
<dbReference type="EMBL" id="MAVT02001053">
    <property type="protein sequence ID" value="POS72228.1"/>
    <property type="molecule type" value="Genomic_DNA"/>
</dbReference>
<name>A0A2P5HPQ8_DIAHE</name>
<evidence type="ECO:0000313" key="3">
    <source>
        <dbReference type="EMBL" id="POS72228.1"/>
    </source>
</evidence>
<protein>
    <submittedName>
        <fullName evidence="3">Uncharacterized protein</fullName>
    </submittedName>
</protein>
<keyword evidence="2" id="KW-0732">Signal</keyword>
<feature type="region of interest" description="Disordered" evidence="1">
    <location>
        <begin position="79"/>
        <end position="118"/>
    </location>
</feature>
<proteinExistence type="predicted"/>
<accession>A0A2P5HPQ8</accession>
<keyword evidence="4" id="KW-1185">Reference proteome</keyword>
<gene>
    <name evidence="3" type="ORF">DHEL01_v209380</name>
</gene>
<evidence type="ECO:0000256" key="1">
    <source>
        <dbReference type="SAM" id="MobiDB-lite"/>
    </source>
</evidence>
<sequence>MKFTASLLFTIFAVGALALPEPLEEAPAAMPRCVANQANCAGSKYIGDDNCRCSGQKAPCGNWKCGWDVELRLPGQRMLMDQLSNGRSTPHATHPHHSTSTRDQDQASGTGWFGGHLD</sequence>
<evidence type="ECO:0000313" key="4">
    <source>
        <dbReference type="Proteomes" id="UP000094444"/>
    </source>
</evidence>